<proteinExistence type="predicted"/>
<dbReference type="Proteomes" id="UP000326877">
    <property type="component" value="Unassembled WGS sequence"/>
</dbReference>
<dbReference type="AlphaFoldDB" id="A0A5N7C5Y8"/>
<evidence type="ECO:0000313" key="1">
    <source>
        <dbReference type="EMBL" id="KAE8389318.1"/>
    </source>
</evidence>
<dbReference type="EMBL" id="ML735267">
    <property type="protein sequence ID" value="KAE8389318.1"/>
    <property type="molecule type" value="Genomic_DNA"/>
</dbReference>
<sequence>MSDGNCARGPEDSWSRFQQSKRWLGTNQTHARALSPFPPGCFTGILCLALIHLTKSLKPKAQYLGMATPDNSGHGPLRVAGFGSVRLDYALPRDD</sequence>
<name>A0A5N7C5Y8_PETAA</name>
<organism evidence="1">
    <name type="scientific">Petromyces alliaceus</name>
    <name type="common">Aspergillus alliaceus</name>
    <dbReference type="NCBI Taxonomy" id="209559"/>
    <lineage>
        <taxon>Eukaryota</taxon>
        <taxon>Fungi</taxon>
        <taxon>Dikarya</taxon>
        <taxon>Ascomycota</taxon>
        <taxon>Pezizomycotina</taxon>
        <taxon>Eurotiomycetes</taxon>
        <taxon>Eurotiomycetidae</taxon>
        <taxon>Eurotiales</taxon>
        <taxon>Aspergillaceae</taxon>
        <taxon>Aspergillus</taxon>
        <taxon>Aspergillus subgen. Circumdati</taxon>
    </lineage>
</organism>
<protein>
    <submittedName>
        <fullName evidence="1">Uncharacterized protein</fullName>
    </submittedName>
</protein>
<gene>
    <name evidence="1" type="ORF">BDV23DRAFT_99016</name>
</gene>
<reference evidence="1" key="1">
    <citation type="submission" date="2019-04" db="EMBL/GenBank/DDBJ databases">
        <title>Friends and foes A comparative genomics studyof 23 Aspergillus species from section Flavi.</title>
        <authorList>
            <consortium name="DOE Joint Genome Institute"/>
            <person name="Kjaerbolling I."/>
            <person name="Vesth T."/>
            <person name="Frisvad J.C."/>
            <person name="Nybo J.L."/>
            <person name="Theobald S."/>
            <person name="Kildgaard S."/>
            <person name="Isbrandt T."/>
            <person name="Kuo A."/>
            <person name="Sato A."/>
            <person name="Lyhne E.K."/>
            <person name="Kogle M.E."/>
            <person name="Wiebenga A."/>
            <person name="Kun R.S."/>
            <person name="Lubbers R.J."/>
            <person name="Makela M.R."/>
            <person name="Barry K."/>
            <person name="Chovatia M."/>
            <person name="Clum A."/>
            <person name="Daum C."/>
            <person name="Haridas S."/>
            <person name="He G."/>
            <person name="LaButti K."/>
            <person name="Lipzen A."/>
            <person name="Mondo S."/>
            <person name="Riley R."/>
            <person name="Salamov A."/>
            <person name="Simmons B.A."/>
            <person name="Magnuson J.K."/>
            <person name="Henrissat B."/>
            <person name="Mortensen U.H."/>
            <person name="Larsen T.O."/>
            <person name="Devries R.P."/>
            <person name="Grigoriev I.V."/>
            <person name="Machida M."/>
            <person name="Baker S.E."/>
            <person name="Andersen M.R."/>
        </authorList>
    </citation>
    <scope>NUCLEOTIDE SEQUENCE [LARGE SCALE GENOMIC DNA]</scope>
    <source>
        <strain evidence="1">IBT 14317</strain>
    </source>
</reference>
<accession>A0A5N7C5Y8</accession>